<dbReference type="GO" id="GO:0006355">
    <property type="term" value="P:regulation of DNA-templated transcription"/>
    <property type="evidence" value="ECO:0007669"/>
    <property type="project" value="InterPro"/>
</dbReference>
<dbReference type="InterPro" id="IPR039420">
    <property type="entry name" value="WalR-like"/>
</dbReference>
<evidence type="ECO:0000313" key="8">
    <source>
        <dbReference type="EMBL" id="SQF39421.1"/>
    </source>
</evidence>
<organism evidence="8 9">
    <name type="scientific">Streptococcus ferus</name>
    <dbReference type="NCBI Taxonomy" id="1345"/>
    <lineage>
        <taxon>Bacteria</taxon>
        <taxon>Bacillati</taxon>
        <taxon>Bacillota</taxon>
        <taxon>Bacilli</taxon>
        <taxon>Lactobacillales</taxon>
        <taxon>Streptococcaceae</taxon>
        <taxon>Streptococcus</taxon>
    </lineage>
</organism>
<dbReference type="PROSITE" id="PS00622">
    <property type="entry name" value="HTH_LUXR_1"/>
    <property type="match status" value="1"/>
</dbReference>
<protein>
    <submittedName>
        <fullName evidence="8">Two-component response regulator</fullName>
    </submittedName>
</protein>
<dbReference type="InterPro" id="IPR000792">
    <property type="entry name" value="Tscrpt_reg_LuxR_C"/>
</dbReference>
<evidence type="ECO:0000256" key="3">
    <source>
        <dbReference type="ARBA" id="ARBA00023125"/>
    </source>
</evidence>
<dbReference type="KEGG" id="sfer:NCTC12278_00326"/>
<dbReference type="SMART" id="SM00448">
    <property type="entry name" value="REC"/>
    <property type="match status" value="1"/>
</dbReference>
<dbReference type="GO" id="GO:0000160">
    <property type="term" value="P:phosphorelay signal transduction system"/>
    <property type="evidence" value="ECO:0007669"/>
    <property type="project" value="InterPro"/>
</dbReference>
<dbReference type="SUPFAM" id="SSF46894">
    <property type="entry name" value="C-terminal effector domain of the bipartite response regulators"/>
    <property type="match status" value="1"/>
</dbReference>
<feature type="domain" description="Response regulatory" evidence="7">
    <location>
        <begin position="3"/>
        <end position="119"/>
    </location>
</feature>
<dbReference type="CDD" id="cd17535">
    <property type="entry name" value="REC_NarL-like"/>
    <property type="match status" value="1"/>
</dbReference>
<evidence type="ECO:0000256" key="5">
    <source>
        <dbReference type="PROSITE-ProRule" id="PRU00169"/>
    </source>
</evidence>
<evidence type="ECO:0000256" key="2">
    <source>
        <dbReference type="ARBA" id="ARBA00023015"/>
    </source>
</evidence>
<dbReference type="CDD" id="cd06170">
    <property type="entry name" value="LuxR_C_like"/>
    <property type="match status" value="1"/>
</dbReference>
<dbReference type="STRING" id="1123303.GCA_000372425_01810"/>
<gene>
    <name evidence="8" type="primary">nreC</name>
    <name evidence="8" type="ORF">NCTC12278_00326</name>
</gene>
<evidence type="ECO:0000259" key="6">
    <source>
        <dbReference type="PROSITE" id="PS50043"/>
    </source>
</evidence>
<dbReference type="Gene3D" id="3.40.50.2300">
    <property type="match status" value="1"/>
</dbReference>
<evidence type="ECO:0000256" key="1">
    <source>
        <dbReference type="ARBA" id="ARBA00022553"/>
    </source>
</evidence>
<feature type="modified residue" description="4-aspartylphosphate" evidence="5">
    <location>
        <position position="54"/>
    </location>
</feature>
<dbReference type="Pfam" id="PF00196">
    <property type="entry name" value="GerE"/>
    <property type="match status" value="1"/>
</dbReference>
<dbReference type="PROSITE" id="PS50043">
    <property type="entry name" value="HTH_LUXR_2"/>
    <property type="match status" value="1"/>
</dbReference>
<accession>A0A2X3XVX4</accession>
<dbReference type="InterPro" id="IPR016032">
    <property type="entry name" value="Sig_transdc_resp-reg_C-effctor"/>
</dbReference>
<sequence length="225" mass="24875">MTKVLIADDQELIRESLKIVLSAYPDIDVVGAVGDGFEVLEKLKTVTADVILMDIRMPKMDGVLCTKTVKEQYPNVKVIILTTFDDDEFIFSALKYGASGYILKGISMEDLHQAIETVSQGNAMINPDIATKVVKLFSQIAQSNSAIQVQETSVADISKAEWKIIQQIGFGLSNKEIATKLYLSEGTVRNYLSNILSKLNLRDRTQLAIWAVQTGVTTKHFGDDL</sequence>
<name>A0A2X3XVX4_9STRE</name>
<dbReference type="OrthoDB" id="9780153at2"/>
<dbReference type="RefSeq" id="WP_018031114.1">
    <property type="nucleotide sequence ID" value="NZ_CAMCCF010000007.1"/>
</dbReference>
<dbReference type="SMART" id="SM00421">
    <property type="entry name" value="HTH_LUXR"/>
    <property type="match status" value="1"/>
</dbReference>
<keyword evidence="1 5" id="KW-0597">Phosphoprotein</keyword>
<evidence type="ECO:0000256" key="4">
    <source>
        <dbReference type="ARBA" id="ARBA00023163"/>
    </source>
</evidence>
<dbReference type="Pfam" id="PF00072">
    <property type="entry name" value="Response_reg"/>
    <property type="match status" value="1"/>
</dbReference>
<dbReference type="InterPro" id="IPR058245">
    <property type="entry name" value="NreC/VraR/RcsB-like_REC"/>
</dbReference>
<keyword evidence="9" id="KW-1185">Reference proteome</keyword>
<dbReference type="PANTHER" id="PTHR43214">
    <property type="entry name" value="TWO-COMPONENT RESPONSE REGULATOR"/>
    <property type="match status" value="1"/>
</dbReference>
<dbReference type="SUPFAM" id="SSF52172">
    <property type="entry name" value="CheY-like"/>
    <property type="match status" value="1"/>
</dbReference>
<dbReference type="PROSITE" id="PS50110">
    <property type="entry name" value="RESPONSE_REGULATORY"/>
    <property type="match status" value="1"/>
</dbReference>
<reference evidence="8 9" key="1">
    <citation type="submission" date="2018-06" db="EMBL/GenBank/DDBJ databases">
        <authorList>
            <consortium name="Pathogen Informatics"/>
            <person name="Doyle S."/>
        </authorList>
    </citation>
    <scope>NUCLEOTIDE SEQUENCE [LARGE SCALE GENOMIC DNA]</scope>
    <source>
        <strain evidence="8 9">NCTC12278</strain>
    </source>
</reference>
<keyword evidence="2" id="KW-0805">Transcription regulation</keyword>
<dbReference type="Proteomes" id="UP000249495">
    <property type="component" value="Chromosome 1"/>
</dbReference>
<dbReference type="PANTHER" id="PTHR43214:SF40">
    <property type="entry name" value="TRANSCRIPTIONAL REGULATORY PROTEIN LNRK"/>
    <property type="match status" value="1"/>
</dbReference>
<dbReference type="AlphaFoldDB" id="A0A2X3XVX4"/>
<proteinExistence type="predicted"/>
<dbReference type="EMBL" id="LS483343">
    <property type="protein sequence ID" value="SQF39421.1"/>
    <property type="molecule type" value="Genomic_DNA"/>
</dbReference>
<evidence type="ECO:0000259" key="7">
    <source>
        <dbReference type="PROSITE" id="PS50110"/>
    </source>
</evidence>
<dbReference type="InterPro" id="IPR011006">
    <property type="entry name" value="CheY-like_superfamily"/>
</dbReference>
<dbReference type="GO" id="GO:0003677">
    <property type="term" value="F:DNA binding"/>
    <property type="evidence" value="ECO:0007669"/>
    <property type="project" value="UniProtKB-KW"/>
</dbReference>
<keyword evidence="3" id="KW-0238">DNA-binding</keyword>
<evidence type="ECO:0000313" key="9">
    <source>
        <dbReference type="Proteomes" id="UP000249495"/>
    </source>
</evidence>
<feature type="domain" description="HTH luxR-type" evidence="6">
    <location>
        <begin position="150"/>
        <end position="215"/>
    </location>
</feature>
<keyword evidence="4" id="KW-0804">Transcription</keyword>
<dbReference type="PRINTS" id="PR00038">
    <property type="entry name" value="HTHLUXR"/>
</dbReference>
<dbReference type="InterPro" id="IPR001789">
    <property type="entry name" value="Sig_transdc_resp-reg_receiver"/>
</dbReference>